<keyword evidence="1" id="KW-0472">Membrane</keyword>
<keyword evidence="1" id="KW-1133">Transmembrane helix</keyword>
<accession>A0AA38SK56</accession>
<dbReference type="Proteomes" id="UP001172457">
    <property type="component" value="Chromosome 6"/>
</dbReference>
<dbReference type="EMBL" id="JARYMX010000006">
    <property type="protein sequence ID" value="KAJ9544229.1"/>
    <property type="molecule type" value="Genomic_DNA"/>
</dbReference>
<keyword evidence="1" id="KW-0812">Transmembrane</keyword>
<name>A0AA38SK56_9ASTR</name>
<proteinExistence type="predicted"/>
<gene>
    <name evidence="2" type="ORF">OSB04_023936</name>
</gene>
<comment type="caution">
    <text evidence="2">The sequence shown here is derived from an EMBL/GenBank/DDBJ whole genome shotgun (WGS) entry which is preliminary data.</text>
</comment>
<protein>
    <submittedName>
        <fullName evidence="2">Uncharacterized protein</fullName>
    </submittedName>
</protein>
<keyword evidence="3" id="KW-1185">Reference proteome</keyword>
<reference evidence="2" key="1">
    <citation type="submission" date="2023-03" db="EMBL/GenBank/DDBJ databases">
        <title>Chromosome-scale reference genome and RAD-based genetic map of yellow starthistle (Centaurea solstitialis) reveal putative structural variation and QTLs associated with invader traits.</title>
        <authorList>
            <person name="Reatini B."/>
            <person name="Cang F.A."/>
            <person name="Jiang Q."/>
            <person name="Mckibben M.T.W."/>
            <person name="Barker M.S."/>
            <person name="Rieseberg L.H."/>
            <person name="Dlugosch K.M."/>
        </authorList>
    </citation>
    <scope>NUCLEOTIDE SEQUENCE</scope>
    <source>
        <strain evidence="2">CAN-66</strain>
        <tissue evidence="2">Leaf</tissue>
    </source>
</reference>
<feature type="transmembrane region" description="Helical" evidence="1">
    <location>
        <begin position="15"/>
        <end position="33"/>
    </location>
</feature>
<organism evidence="2 3">
    <name type="scientific">Centaurea solstitialis</name>
    <name type="common">yellow star-thistle</name>
    <dbReference type="NCBI Taxonomy" id="347529"/>
    <lineage>
        <taxon>Eukaryota</taxon>
        <taxon>Viridiplantae</taxon>
        <taxon>Streptophyta</taxon>
        <taxon>Embryophyta</taxon>
        <taxon>Tracheophyta</taxon>
        <taxon>Spermatophyta</taxon>
        <taxon>Magnoliopsida</taxon>
        <taxon>eudicotyledons</taxon>
        <taxon>Gunneridae</taxon>
        <taxon>Pentapetalae</taxon>
        <taxon>asterids</taxon>
        <taxon>campanulids</taxon>
        <taxon>Asterales</taxon>
        <taxon>Asteraceae</taxon>
        <taxon>Carduoideae</taxon>
        <taxon>Cardueae</taxon>
        <taxon>Centaureinae</taxon>
        <taxon>Centaurea</taxon>
    </lineage>
</organism>
<evidence type="ECO:0000313" key="3">
    <source>
        <dbReference type="Proteomes" id="UP001172457"/>
    </source>
</evidence>
<evidence type="ECO:0000256" key="1">
    <source>
        <dbReference type="SAM" id="Phobius"/>
    </source>
</evidence>
<evidence type="ECO:0000313" key="2">
    <source>
        <dbReference type="EMBL" id="KAJ9544229.1"/>
    </source>
</evidence>
<dbReference type="AlphaFoldDB" id="A0AA38SK56"/>
<sequence length="92" mass="10138">MPFLMVISLRLSTCISLQATLTVIFVIMSVTCARLSMVLSRHPVPYCKSRTADLKLECVVNKIQNGIQAFLNGIQALSEGIQHLSLVSNTFL</sequence>